<accession>A0A366XVV8</accession>
<evidence type="ECO:0000256" key="4">
    <source>
        <dbReference type="ARBA" id="ARBA00022679"/>
    </source>
</evidence>
<comment type="pathway">
    <text evidence="1">Cell wall biogenesis; cell wall polysaccharide biosynthesis.</text>
</comment>
<proteinExistence type="inferred from homology"/>
<dbReference type="PANTHER" id="PTHR43179:SF12">
    <property type="entry name" value="GALACTOFURANOSYLTRANSFERASE GLFT2"/>
    <property type="match status" value="1"/>
</dbReference>
<keyword evidence="7" id="KW-1185">Reference proteome</keyword>
<comment type="caution">
    <text evidence="6">The sequence shown here is derived from an EMBL/GenBank/DDBJ whole genome shotgun (WGS) entry which is preliminary data.</text>
</comment>
<evidence type="ECO:0000256" key="2">
    <source>
        <dbReference type="ARBA" id="ARBA00006739"/>
    </source>
</evidence>
<dbReference type="Proteomes" id="UP000253314">
    <property type="component" value="Unassembled WGS sequence"/>
</dbReference>
<dbReference type="InterPro" id="IPR029044">
    <property type="entry name" value="Nucleotide-diphossugar_trans"/>
</dbReference>
<dbReference type="OrthoDB" id="9771846at2"/>
<dbReference type="PANTHER" id="PTHR43179">
    <property type="entry name" value="RHAMNOSYLTRANSFERASE WBBL"/>
    <property type="match status" value="1"/>
</dbReference>
<keyword evidence="3" id="KW-0328">Glycosyltransferase</keyword>
<keyword evidence="4 6" id="KW-0808">Transferase</keyword>
<reference evidence="6 7" key="1">
    <citation type="submission" date="2018-07" db="EMBL/GenBank/DDBJ databases">
        <title>Lottiidibacillus patelloidae gen. nov., sp. nov., isolated from the intestinal tract of a marine limpet and the reclassification of B. taeanensis BH030017T, B. algicola KMM 3737T and B. hwajinpoensis SW-72T as genus Lottiidibacillus.</title>
        <authorList>
            <person name="Liu R."/>
            <person name="Huang Z."/>
        </authorList>
    </citation>
    <scope>NUCLEOTIDE SEQUENCE [LARGE SCALE GENOMIC DNA]</scope>
    <source>
        <strain evidence="6 7">BH030017</strain>
    </source>
</reference>
<dbReference type="Pfam" id="PF00535">
    <property type="entry name" value="Glycos_transf_2"/>
    <property type="match status" value="1"/>
</dbReference>
<feature type="domain" description="Glycosyltransferase 2-like" evidence="5">
    <location>
        <begin position="10"/>
        <end position="141"/>
    </location>
</feature>
<evidence type="ECO:0000256" key="3">
    <source>
        <dbReference type="ARBA" id="ARBA00022676"/>
    </source>
</evidence>
<dbReference type="AlphaFoldDB" id="A0A366XVV8"/>
<evidence type="ECO:0000313" key="7">
    <source>
        <dbReference type="Proteomes" id="UP000253314"/>
    </source>
</evidence>
<organism evidence="6 7">
    <name type="scientific">Bacillus taeanensis</name>
    <dbReference type="NCBI Taxonomy" id="273032"/>
    <lineage>
        <taxon>Bacteria</taxon>
        <taxon>Bacillati</taxon>
        <taxon>Bacillota</taxon>
        <taxon>Bacilli</taxon>
        <taxon>Bacillales</taxon>
        <taxon>Bacillaceae</taxon>
        <taxon>Bacillus</taxon>
    </lineage>
</organism>
<comment type="similarity">
    <text evidence="2">Belongs to the glycosyltransferase 2 family.</text>
</comment>
<dbReference type="InterPro" id="IPR001173">
    <property type="entry name" value="Glyco_trans_2-like"/>
</dbReference>
<dbReference type="GO" id="GO:0016757">
    <property type="term" value="F:glycosyltransferase activity"/>
    <property type="evidence" value="ECO:0007669"/>
    <property type="project" value="UniProtKB-KW"/>
</dbReference>
<evidence type="ECO:0000259" key="5">
    <source>
        <dbReference type="Pfam" id="PF00535"/>
    </source>
</evidence>
<sequence length="315" mass="36001">MLIVQPHVGVILVNYNGYEDTTACINSLLQLNYSSKTIYVVDNQSPDGSGERLHSWIKNKQSKELKFIQSKDNLGFSGGNNLAMKEALKDGVQYVWLINNDTEVDSNALLKMVSALTEDNKIGMAGSKIYYYNSDLLWYAGGYFNSLGLPRHRGLDEQDAKNTLYNELSETDFITGCSLLVKAELIQQIGMLDDDFFMYYEDAEWSLRAKKNGWKLVYVPESIVWHKVGSSTGREKKDHSPIIEYYDIRNNIFFIKKVYSNAEKIIPTFTIVLKLVKKHVRLVISQETRKKEKLAMIYQGLYDAMVGNKGLLKKK</sequence>
<protein>
    <submittedName>
        <fullName evidence="6">Glycosyltransferase family 2 protein</fullName>
    </submittedName>
</protein>
<dbReference type="SUPFAM" id="SSF53448">
    <property type="entry name" value="Nucleotide-diphospho-sugar transferases"/>
    <property type="match status" value="1"/>
</dbReference>
<evidence type="ECO:0000256" key="1">
    <source>
        <dbReference type="ARBA" id="ARBA00004776"/>
    </source>
</evidence>
<gene>
    <name evidence="6" type="ORF">DS031_14220</name>
</gene>
<name>A0A366XVV8_9BACI</name>
<dbReference type="Gene3D" id="3.90.550.10">
    <property type="entry name" value="Spore Coat Polysaccharide Biosynthesis Protein SpsA, Chain A"/>
    <property type="match status" value="1"/>
</dbReference>
<evidence type="ECO:0000313" key="6">
    <source>
        <dbReference type="EMBL" id="RBW68889.1"/>
    </source>
</evidence>
<dbReference type="EMBL" id="QOCW01000015">
    <property type="protein sequence ID" value="RBW68889.1"/>
    <property type="molecule type" value="Genomic_DNA"/>
</dbReference>
<dbReference type="CDD" id="cd04186">
    <property type="entry name" value="GT_2_like_c"/>
    <property type="match status" value="1"/>
</dbReference>